<gene>
    <name evidence="1" type="ORF">LOY88_003909</name>
</gene>
<proteinExistence type="predicted"/>
<sequence>MAYLHDAPPNAALPNLPPHSPLNSTPQLPADTPPDVTRNMPPCPTVHLDSSAVQAQPESFPSNPATHAQSHPVPPSLLPNPPPGYLMLPIPFPVKPLFNNILNAPENIGEMRQRFFSLETPIVQSPYEHEIYWPFVDNFWVRNKVKDSTDCRTEYYWCRLFRKQDQKSAVPPELRKRKCTIRSAVGCEMKLRKRFWKDGTVEISNHGTCNAHCHSLDDMDQIKRNSGVRLAIGNEIGKGYKPTEVKRVLLKNQDILTAAGGQCITIKDCHNAALVHNKESKEQLPPRKEDNQPGVRENMQEDEPMIGQILQEHTPREAEALDKMSIEVQPQASAELTASSLRKVSKGGSNSEAIDQTS</sequence>
<comment type="caution">
    <text evidence="1">The sequence shown here is derived from an EMBL/GenBank/DDBJ whole genome shotgun (WGS) entry which is preliminary data.</text>
</comment>
<evidence type="ECO:0000313" key="1">
    <source>
        <dbReference type="EMBL" id="KAI2385820.1"/>
    </source>
</evidence>
<organism evidence="1">
    <name type="scientific">Ophidiomyces ophidiicola</name>
    <dbReference type="NCBI Taxonomy" id="1387563"/>
    <lineage>
        <taxon>Eukaryota</taxon>
        <taxon>Fungi</taxon>
        <taxon>Dikarya</taxon>
        <taxon>Ascomycota</taxon>
        <taxon>Pezizomycotina</taxon>
        <taxon>Eurotiomycetes</taxon>
        <taxon>Eurotiomycetidae</taxon>
        <taxon>Onygenales</taxon>
        <taxon>Onygenaceae</taxon>
        <taxon>Ophidiomyces</taxon>
    </lineage>
</organism>
<reference evidence="1" key="1">
    <citation type="journal article" date="2022" name="bioRxiv">
        <title>Population genetic analysis of Ophidiomyces ophidiicola, the causative agent of snake fungal disease, indicates recent introductions to the USA.</title>
        <authorList>
            <person name="Ladner J.T."/>
            <person name="Palmer J.M."/>
            <person name="Ettinger C.L."/>
            <person name="Stajich J.E."/>
            <person name="Farrell T.M."/>
            <person name="Glorioso B.M."/>
            <person name="Lawson B."/>
            <person name="Price S.J."/>
            <person name="Stengle A.G."/>
            <person name="Grear D.A."/>
            <person name="Lorch J.M."/>
        </authorList>
    </citation>
    <scope>NUCLEOTIDE SEQUENCE</scope>
    <source>
        <strain evidence="1">NWHC 24266-5</strain>
    </source>
</reference>
<name>A0ACB8UY75_9EURO</name>
<protein>
    <submittedName>
        <fullName evidence="1">Uncharacterized protein</fullName>
    </submittedName>
</protein>
<dbReference type="EMBL" id="JALBCA010000054">
    <property type="protein sequence ID" value="KAI2385820.1"/>
    <property type="molecule type" value="Genomic_DNA"/>
</dbReference>
<accession>A0ACB8UY75</accession>